<protein>
    <recommendedName>
        <fullName evidence="3">Arrestin-like N-terminal domain-containing protein</fullName>
    </recommendedName>
</protein>
<dbReference type="HOGENOM" id="CLU_477327_0_0_1"/>
<dbReference type="Proteomes" id="UP000053647">
    <property type="component" value="Unassembled WGS sequence"/>
</dbReference>
<name>A0A0C9T4B5_PAXIN</name>
<dbReference type="AlphaFoldDB" id="A0A0C9T4B5"/>
<keyword evidence="2" id="KW-1185">Reference proteome</keyword>
<evidence type="ECO:0008006" key="3">
    <source>
        <dbReference type="Google" id="ProtNLM"/>
    </source>
</evidence>
<gene>
    <name evidence="1" type="ORF">PAXINDRAFT_177464</name>
</gene>
<reference evidence="2" key="2">
    <citation type="submission" date="2015-01" db="EMBL/GenBank/DDBJ databases">
        <title>Evolutionary Origins and Diversification of the Mycorrhizal Mutualists.</title>
        <authorList>
            <consortium name="DOE Joint Genome Institute"/>
            <consortium name="Mycorrhizal Genomics Consortium"/>
            <person name="Kohler A."/>
            <person name="Kuo A."/>
            <person name="Nagy L.G."/>
            <person name="Floudas D."/>
            <person name="Copeland A."/>
            <person name="Barry K.W."/>
            <person name="Cichocki N."/>
            <person name="Veneault-Fourrey C."/>
            <person name="LaButti K."/>
            <person name="Lindquist E.A."/>
            <person name="Lipzen A."/>
            <person name="Lundell T."/>
            <person name="Morin E."/>
            <person name="Murat C."/>
            <person name="Riley R."/>
            <person name="Ohm R."/>
            <person name="Sun H."/>
            <person name="Tunlid A."/>
            <person name="Henrissat B."/>
            <person name="Grigoriev I.V."/>
            <person name="Hibbett D.S."/>
            <person name="Martin F."/>
        </authorList>
    </citation>
    <scope>NUCLEOTIDE SEQUENCE [LARGE SCALE GENOMIC DNA]</scope>
    <source>
        <strain evidence="2">ATCC 200175</strain>
    </source>
</reference>
<organism evidence="1 2">
    <name type="scientific">Paxillus involutus ATCC 200175</name>
    <dbReference type="NCBI Taxonomy" id="664439"/>
    <lineage>
        <taxon>Eukaryota</taxon>
        <taxon>Fungi</taxon>
        <taxon>Dikarya</taxon>
        <taxon>Basidiomycota</taxon>
        <taxon>Agaricomycotina</taxon>
        <taxon>Agaricomycetes</taxon>
        <taxon>Agaricomycetidae</taxon>
        <taxon>Boletales</taxon>
        <taxon>Paxilineae</taxon>
        <taxon>Paxillaceae</taxon>
        <taxon>Paxillus</taxon>
    </lineage>
</organism>
<dbReference type="EMBL" id="KN819404">
    <property type="protein sequence ID" value="KIJ10505.1"/>
    <property type="molecule type" value="Genomic_DNA"/>
</dbReference>
<accession>A0A0C9T4B5</accession>
<evidence type="ECO:0000313" key="2">
    <source>
        <dbReference type="Proteomes" id="UP000053647"/>
    </source>
</evidence>
<dbReference type="OrthoDB" id="1638493at2759"/>
<evidence type="ECO:0000313" key="1">
    <source>
        <dbReference type="EMBL" id="KIJ10505.1"/>
    </source>
</evidence>
<proteinExistence type="predicted"/>
<reference evidence="1 2" key="1">
    <citation type="submission" date="2014-06" db="EMBL/GenBank/DDBJ databases">
        <authorList>
            <consortium name="DOE Joint Genome Institute"/>
            <person name="Kuo A."/>
            <person name="Kohler A."/>
            <person name="Nagy L.G."/>
            <person name="Floudas D."/>
            <person name="Copeland A."/>
            <person name="Barry K.W."/>
            <person name="Cichocki N."/>
            <person name="Veneault-Fourrey C."/>
            <person name="LaButti K."/>
            <person name="Lindquist E.A."/>
            <person name="Lipzen A."/>
            <person name="Lundell T."/>
            <person name="Morin E."/>
            <person name="Murat C."/>
            <person name="Sun H."/>
            <person name="Tunlid A."/>
            <person name="Henrissat B."/>
            <person name="Grigoriev I.V."/>
            <person name="Hibbett D.S."/>
            <person name="Martin F."/>
            <person name="Nordberg H.P."/>
            <person name="Cantor M.N."/>
            <person name="Hua S.X."/>
        </authorList>
    </citation>
    <scope>NUCLEOTIDE SEQUENCE [LARGE SCALE GENOMIC DNA]</scope>
    <source>
        <strain evidence="1 2">ATCC 200175</strain>
    </source>
</reference>
<sequence length="496" mass="55127">MYGDADSSSAFSLAGYISVSLTSPISMFNRQRAITHLLLQSLTITFEGQSETLTPRTGYAPVRLCSITRELLCGEPVDLSNEGHEDSDKPCSWNVVFDIPVPGWLPTSSVYGDASVGAAGTRYALYATATFTYLDEGSSSPFSFTNFCAPFRSRVRTADARTCPITLRRFVEPSAESSSSAFPMSLYIVDAQREPETEGSVQSSIPPDVLKKIHVIASIPSAVTMNESSLPFVLRLQGKDLDNSERERLRVTEFSVDVEQVEVYRNTSSRDHLHRYPILSQRHQPPNVALRDPHPIHTLCDTGLYMTSEPSKASVNRQFSLLPPSESGLYIVSGDGRVFTHGSSTAPDENWYILETKVPIATELCLADWAGAQKRRITENSPLFSVRHFVHVAIRCEYDLPDSEETVHERLHFSLPLKYVCVPEFATPSEDAIERQPSVELQKGCPYAQTLPAYSQLFHTNGERKIDYSIPLPVYEPPSASALLTSDHNVDQQTMF</sequence>